<dbReference type="Proteomes" id="UP000315303">
    <property type="component" value="Unassembled WGS sequence"/>
</dbReference>
<accession>A0A502L4G3</accession>
<sequence length="32" mass="3769">MGAWNSKPFGNDNALDWLLELEKSDIKNRRYS</sequence>
<keyword evidence="2" id="KW-1185">Reference proteome</keyword>
<dbReference type="AlphaFoldDB" id="A0A502L4G3"/>
<gene>
    <name evidence="1" type="ORF">EPA86_04855</name>
</gene>
<evidence type="ECO:0000313" key="2">
    <source>
        <dbReference type="Proteomes" id="UP000315303"/>
    </source>
</evidence>
<name>A0A502L4G3_9GAMM</name>
<dbReference type="Pfam" id="PF14078">
    <property type="entry name" value="DUF4259"/>
    <property type="match status" value="1"/>
</dbReference>
<reference evidence="1 2" key="1">
    <citation type="submission" date="2019-01" db="EMBL/GenBank/DDBJ databases">
        <title>Litorilituus lipolytica sp. nov., isolated from intertidal sand of the Yellow Sea in China.</title>
        <authorList>
            <person name="Liu A."/>
        </authorList>
    </citation>
    <scope>NUCLEOTIDE SEQUENCE [LARGE SCALE GENOMIC DNA]</scope>
    <source>
        <strain evidence="1 2">RZ04</strain>
    </source>
</reference>
<organism evidence="1 2">
    <name type="scientific">Litorilituus lipolyticus</name>
    <dbReference type="NCBI Taxonomy" id="2491017"/>
    <lineage>
        <taxon>Bacteria</taxon>
        <taxon>Pseudomonadati</taxon>
        <taxon>Pseudomonadota</taxon>
        <taxon>Gammaproteobacteria</taxon>
        <taxon>Alteromonadales</taxon>
        <taxon>Colwelliaceae</taxon>
        <taxon>Litorilituus</taxon>
    </lineage>
</organism>
<proteinExistence type="predicted"/>
<evidence type="ECO:0000313" key="1">
    <source>
        <dbReference type="EMBL" id="TPH17315.1"/>
    </source>
</evidence>
<dbReference type="OrthoDB" id="3829495at2"/>
<dbReference type="EMBL" id="SAWY01000008">
    <property type="protein sequence ID" value="TPH17315.1"/>
    <property type="molecule type" value="Genomic_DNA"/>
</dbReference>
<comment type="caution">
    <text evidence="1">The sequence shown here is derived from an EMBL/GenBank/DDBJ whole genome shotgun (WGS) entry which is preliminary data.</text>
</comment>
<protein>
    <submittedName>
        <fullName evidence="1">DUF4259 domain-containing protein</fullName>
    </submittedName>
</protein>
<dbReference type="InterPro" id="IPR025355">
    <property type="entry name" value="DUF4259"/>
</dbReference>